<dbReference type="Proteomes" id="UP000486351">
    <property type="component" value="Unassembled WGS sequence"/>
</dbReference>
<dbReference type="AlphaFoldDB" id="A0A6G0RVP7"/>
<sequence length="57" mass="6110">MIFFISFLVHGGACFVTPCSGVFSQYRSRVDIIFCSFIGSAAGTDPAARSSHCQSKT</sequence>
<comment type="caution">
    <text evidence="1">The sequence shown here is derived from an EMBL/GenBank/DDBJ whole genome shotgun (WGS) entry which is preliminary data.</text>
</comment>
<proteinExistence type="predicted"/>
<gene>
    <name evidence="1" type="ORF">PF008_g9962</name>
</gene>
<organism evidence="1 2">
    <name type="scientific">Phytophthora fragariae</name>
    <dbReference type="NCBI Taxonomy" id="53985"/>
    <lineage>
        <taxon>Eukaryota</taxon>
        <taxon>Sar</taxon>
        <taxon>Stramenopiles</taxon>
        <taxon>Oomycota</taxon>
        <taxon>Peronosporomycetes</taxon>
        <taxon>Peronosporales</taxon>
        <taxon>Peronosporaceae</taxon>
        <taxon>Phytophthora</taxon>
    </lineage>
</organism>
<evidence type="ECO:0000313" key="2">
    <source>
        <dbReference type="Proteomes" id="UP000486351"/>
    </source>
</evidence>
<dbReference type="EMBL" id="QXFY01000490">
    <property type="protein sequence ID" value="KAE9342884.1"/>
    <property type="molecule type" value="Genomic_DNA"/>
</dbReference>
<name>A0A6G0RVP7_9STRA</name>
<protein>
    <submittedName>
        <fullName evidence="1">Uncharacterized protein</fullName>
    </submittedName>
</protein>
<reference evidence="1 2" key="1">
    <citation type="submission" date="2018-09" db="EMBL/GenBank/DDBJ databases">
        <title>Genomic investigation of the strawberry pathogen Phytophthora fragariae indicates pathogenicity is determined by transcriptional variation in three key races.</title>
        <authorList>
            <person name="Adams T.M."/>
            <person name="Armitage A.D."/>
            <person name="Sobczyk M.K."/>
            <person name="Bates H.J."/>
            <person name="Dunwell J.M."/>
            <person name="Nellist C.F."/>
            <person name="Harrison R.J."/>
        </authorList>
    </citation>
    <scope>NUCLEOTIDE SEQUENCE [LARGE SCALE GENOMIC DNA]</scope>
    <source>
        <strain evidence="1 2">NOV-77</strain>
    </source>
</reference>
<accession>A0A6G0RVP7</accession>
<evidence type="ECO:0000313" key="1">
    <source>
        <dbReference type="EMBL" id="KAE9342884.1"/>
    </source>
</evidence>